<dbReference type="Proteomes" id="UP001597083">
    <property type="component" value="Unassembled WGS sequence"/>
</dbReference>
<protein>
    <submittedName>
        <fullName evidence="1">DUF6882 domain-containing protein</fullName>
    </submittedName>
</protein>
<dbReference type="InterPro" id="IPR049249">
    <property type="entry name" value="DUF6882"/>
</dbReference>
<name>A0ABW3CNP0_9ACTN</name>
<dbReference type="Pfam" id="PF21813">
    <property type="entry name" value="DUF6882"/>
    <property type="match status" value="1"/>
</dbReference>
<comment type="caution">
    <text evidence="1">The sequence shown here is derived from an EMBL/GenBank/DDBJ whole genome shotgun (WGS) entry which is preliminary data.</text>
</comment>
<sequence length="158" mass="18142">MTHDHPEWAEWDEYLHGAREQAQVRQDALVKRLQLPADVQYALTMDDARMAWSRNGKEFLIARITMIGSVSFTHGTWLWSWANPSLPRPVLGDIERLKVFGRDRGFPILTTEGLDYHPDMVTELRYVAASVLDAEGLWTEPRDDGETHFLLHDLKSAA</sequence>
<evidence type="ECO:0000313" key="2">
    <source>
        <dbReference type="Proteomes" id="UP001597083"/>
    </source>
</evidence>
<keyword evidence="2" id="KW-1185">Reference proteome</keyword>
<organism evidence="1 2">
    <name type="scientific">Actinomadura adrarensis</name>
    <dbReference type="NCBI Taxonomy" id="1819600"/>
    <lineage>
        <taxon>Bacteria</taxon>
        <taxon>Bacillati</taxon>
        <taxon>Actinomycetota</taxon>
        <taxon>Actinomycetes</taxon>
        <taxon>Streptosporangiales</taxon>
        <taxon>Thermomonosporaceae</taxon>
        <taxon>Actinomadura</taxon>
    </lineage>
</organism>
<evidence type="ECO:0000313" key="1">
    <source>
        <dbReference type="EMBL" id="MFD0855214.1"/>
    </source>
</evidence>
<reference evidence="2" key="1">
    <citation type="journal article" date="2019" name="Int. J. Syst. Evol. Microbiol.">
        <title>The Global Catalogue of Microorganisms (GCM) 10K type strain sequencing project: providing services to taxonomists for standard genome sequencing and annotation.</title>
        <authorList>
            <consortium name="The Broad Institute Genomics Platform"/>
            <consortium name="The Broad Institute Genome Sequencing Center for Infectious Disease"/>
            <person name="Wu L."/>
            <person name="Ma J."/>
        </authorList>
    </citation>
    <scope>NUCLEOTIDE SEQUENCE [LARGE SCALE GENOMIC DNA]</scope>
    <source>
        <strain evidence="2">JCM 31696</strain>
    </source>
</reference>
<gene>
    <name evidence="1" type="ORF">ACFQ07_23445</name>
</gene>
<proteinExistence type="predicted"/>
<accession>A0ABW3CNP0</accession>
<dbReference type="EMBL" id="JBHTIR010003442">
    <property type="protein sequence ID" value="MFD0855214.1"/>
    <property type="molecule type" value="Genomic_DNA"/>
</dbReference>